<feature type="compositionally biased region" description="Acidic residues" evidence="3">
    <location>
        <begin position="284"/>
        <end position="298"/>
    </location>
</feature>
<dbReference type="RefSeq" id="XP_002627119.2">
    <property type="nucleotide sequence ID" value="XM_002627073.2"/>
</dbReference>
<proteinExistence type="predicted"/>
<evidence type="ECO:0000256" key="2">
    <source>
        <dbReference type="SAM" id="Coils"/>
    </source>
</evidence>
<dbReference type="CDD" id="cd12214">
    <property type="entry name" value="ChiA1_BD"/>
    <property type="match status" value="1"/>
</dbReference>
<accession>A0A179UFU4</accession>
<evidence type="ECO:0000256" key="3">
    <source>
        <dbReference type="SAM" id="MobiDB-lite"/>
    </source>
</evidence>
<dbReference type="InterPro" id="IPR003610">
    <property type="entry name" value="CBM5/12"/>
</dbReference>
<feature type="coiled-coil region" evidence="2">
    <location>
        <begin position="919"/>
        <end position="946"/>
    </location>
</feature>
<dbReference type="GO" id="GO:0005975">
    <property type="term" value="P:carbohydrate metabolic process"/>
    <property type="evidence" value="ECO:0007669"/>
    <property type="project" value="InterPro"/>
</dbReference>
<dbReference type="VEuPathDB" id="FungiDB:BDBG_01790"/>
<keyword evidence="1" id="KW-0378">Hydrolase</keyword>
<name>A0A179UFU4_BLAGS</name>
<feature type="region of interest" description="Disordered" evidence="3">
    <location>
        <begin position="279"/>
        <end position="299"/>
    </location>
</feature>
<organism evidence="5 6">
    <name type="scientific">Blastomyces gilchristii (strain SLH14081)</name>
    <name type="common">Blastomyces dermatitidis</name>
    <dbReference type="NCBI Taxonomy" id="559298"/>
    <lineage>
        <taxon>Eukaryota</taxon>
        <taxon>Fungi</taxon>
        <taxon>Dikarya</taxon>
        <taxon>Ascomycota</taxon>
        <taxon>Pezizomycotina</taxon>
        <taxon>Eurotiomycetes</taxon>
        <taxon>Eurotiomycetidae</taxon>
        <taxon>Onygenales</taxon>
        <taxon>Ajellomycetaceae</taxon>
        <taxon>Blastomyces</taxon>
    </lineage>
</organism>
<dbReference type="EMBL" id="GG657450">
    <property type="protein sequence ID" value="OAT05382.1"/>
    <property type="molecule type" value="Genomic_DNA"/>
</dbReference>
<reference evidence="6" key="1">
    <citation type="journal article" date="2015" name="PLoS Genet.">
        <title>The dynamic genome and transcriptome of the human fungal pathogen Blastomyces and close relative Emmonsia.</title>
        <authorList>
            <person name="Munoz J.F."/>
            <person name="Gauthier G.M."/>
            <person name="Desjardins C.A."/>
            <person name="Gallo J.E."/>
            <person name="Holder J."/>
            <person name="Sullivan T.D."/>
            <person name="Marty A.J."/>
            <person name="Carmen J.C."/>
            <person name="Chen Z."/>
            <person name="Ding L."/>
            <person name="Gujja S."/>
            <person name="Magrini V."/>
            <person name="Misas E."/>
            <person name="Mitreva M."/>
            <person name="Priest M."/>
            <person name="Saif S."/>
            <person name="Whiston E.A."/>
            <person name="Young S."/>
            <person name="Zeng Q."/>
            <person name="Goldman W.E."/>
            <person name="Mardis E.R."/>
            <person name="Taylor J.W."/>
            <person name="McEwen J.G."/>
            <person name="Clay O.K."/>
            <person name="Klein B.S."/>
            <person name="Cuomo C.A."/>
        </authorList>
    </citation>
    <scope>NUCLEOTIDE SEQUENCE [LARGE SCALE GENOMIC DNA]</scope>
    <source>
        <strain evidence="6">SLH14081</strain>
    </source>
</reference>
<dbReference type="GeneID" id="8510315"/>
<dbReference type="OrthoDB" id="2142040at2759"/>
<feature type="domain" description="Chitin-binding type-3" evidence="4">
    <location>
        <begin position="197"/>
        <end position="243"/>
    </location>
</feature>
<protein>
    <recommendedName>
        <fullName evidence="4">Chitin-binding type-3 domain-containing protein</fullName>
    </recommendedName>
</protein>
<keyword evidence="6" id="KW-1185">Reference proteome</keyword>
<evidence type="ECO:0000313" key="5">
    <source>
        <dbReference type="EMBL" id="OAT05382.1"/>
    </source>
</evidence>
<dbReference type="Pfam" id="PF02839">
    <property type="entry name" value="CBM_5_12"/>
    <property type="match status" value="1"/>
</dbReference>
<keyword evidence="2" id="KW-0175">Coiled coil</keyword>
<dbReference type="GO" id="GO:0030246">
    <property type="term" value="F:carbohydrate binding"/>
    <property type="evidence" value="ECO:0007669"/>
    <property type="project" value="InterPro"/>
</dbReference>
<dbReference type="KEGG" id="bgh:BDBG_01790"/>
<dbReference type="SUPFAM" id="SSF51055">
    <property type="entry name" value="Carbohydrate binding domain"/>
    <property type="match status" value="1"/>
</dbReference>
<dbReference type="GO" id="GO:0005576">
    <property type="term" value="C:extracellular region"/>
    <property type="evidence" value="ECO:0007669"/>
    <property type="project" value="InterPro"/>
</dbReference>
<dbReference type="Proteomes" id="UP000002038">
    <property type="component" value="Unassembled WGS sequence"/>
</dbReference>
<dbReference type="GO" id="GO:0004553">
    <property type="term" value="F:hydrolase activity, hydrolyzing O-glycosyl compounds"/>
    <property type="evidence" value="ECO:0007669"/>
    <property type="project" value="InterPro"/>
</dbReference>
<evidence type="ECO:0000256" key="1">
    <source>
        <dbReference type="ARBA" id="ARBA00022801"/>
    </source>
</evidence>
<evidence type="ECO:0000259" key="4">
    <source>
        <dbReference type="SMART" id="SM00495"/>
    </source>
</evidence>
<evidence type="ECO:0000313" key="6">
    <source>
        <dbReference type="Proteomes" id="UP000002038"/>
    </source>
</evidence>
<sequence length="1149" mass="128759">MQRMTEPLFNFLLIRPHVSQDARKPSIPLFQDSPFQRELLAALKSQNLRTEALKVVKKFISSKEFISDPSGSDFQKKLREFKVLIDEASSVNDDLQYTVVLELTKRAFGIAASDLVKSEEFVTLLRNLRDSVVAIKYDQAEHSKPVEALVTQIRDLELIEKAVQLEKDTQPAVSNDNARAFKELVTGHTEVTAPVTAPEWSENTAYKVGDQVSYSVHVYVCIQAHTTVPGWEPPKTPALWVRVSRPNPDGDPTPPTEDSLNLFGYRKRSLLLPTEAQLKSVLSEPDDSNEDPTDDTEKEADRLLSLHNQLYRAVKELTAMDPRNFQITKQEPHDGFIPDTKYSAVSLLKSRLDLQATLRGLNVDQFRAAAARSGTTPVDPPDAPKIAATVTDPVLAADPLQLQDGAGSTSALGLTRELLTAGAGLQGIGKFLPLSARQNALKLQKEVSLSENTAALLKKEGIEPDTVPLPDIVRLFRQKMREAERNLKMLAPSFEDIRIIRVGNTLVSARTPRPSRYSQFFTGINFGLHVPKLPLLPPPDPRVPHTIGKVNKVGVGDLLVVKQRLIGYEGADIAHIENVLKGESKSREHVRTDRTETVTSLETETIREDTRELASTSRFEMGQETQKQIKEAYELKGGVQVTAKYGPAVEVSAKVEGGHNRSKEESTKTATKFSQDVTEKAIKKITERVLQKTTTTTTSEVVEKNLHGINNSTGNANISGVYQWVNKVYEAQVFNYGLRTLFDFMVPEPAAWVINTMTKAAETRTMLEQPQKFALEPSQISEEGEENYGHWVKTYEATDVEPPPADYITATDQVNKGDGKPGQDYQHSGQITIDSGYEAVQVSIGCTINYWEANWVVDVIVGNAAHRFKEGSGFICTLALIKERGTIPWGIKTWNTSSTVVTVDVKCAVTEDATNKWKADTHKKLVTAYRARLQEYEEKLATLQLQEGIIIEGRNPAANQATIKQELKKNCISIISGQHFDRFNSIVTGPWGYPQINLYEAEAEGEYVRFFEQAFEWEQIMYVMYPYFWGRKSYWAERLAFEDPDPQFDEFLKAGFARVQVPTRPGFEAAIDHFMQFGELWNGGPLPAISSKLFLPIADEIAERAQKPGQEIPQGEPWKLRIPTQLVKLRQDDKLPKWTKKDGEWVPEE</sequence>
<dbReference type="SMART" id="SM00495">
    <property type="entry name" value="ChtBD3"/>
    <property type="match status" value="1"/>
</dbReference>
<dbReference type="InterPro" id="IPR036573">
    <property type="entry name" value="CBM_sf_5/12"/>
</dbReference>
<dbReference type="AlphaFoldDB" id="A0A179UFU4"/>
<gene>
    <name evidence="5" type="ORF">BDBG_01790</name>
</gene>
<dbReference type="Gene3D" id="2.10.10.20">
    <property type="entry name" value="Carbohydrate-binding module superfamily 5/12"/>
    <property type="match status" value="1"/>
</dbReference>